<organism evidence="2 3">
    <name type="scientific">Colletotrichum fructicola (strain Nara gc5)</name>
    <name type="common">Anthracnose fungus</name>
    <name type="synonym">Colletotrichum gloeosporioides (strain Nara gc5)</name>
    <dbReference type="NCBI Taxonomy" id="1213859"/>
    <lineage>
        <taxon>Eukaryota</taxon>
        <taxon>Fungi</taxon>
        <taxon>Dikarya</taxon>
        <taxon>Ascomycota</taxon>
        <taxon>Pezizomycotina</taxon>
        <taxon>Sordariomycetes</taxon>
        <taxon>Hypocreomycetidae</taxon>
        <taxon>Glomerellales</taxon>
        <taxon>Glomerellaceae</taxon>
        <taxon>Colletotrichum</taxon>
        <taxon>Colletotrichum gloeosporioides species complex</taxon>
    </lineage>
</organism>
<dbReference type="InParanoid" id="A0A7J6IRP1"/>
<proteinExistence type="predicted"/>
<keyword evidence="3" id="KW-1185">Reference proteome</keyword>
<accession>A0A7J6IRP1</accession>
<evidence type="ECO:0000313" key="3">
    <source>
        <dbReference type="Proteomes" id="UP000011096"/>
    </source>
</evidence>
<sequence length="837" mass="96913">MERLAPIGSWPPSTKEDPDNPVGNFFSTIWFNTEWHKVKGYCDPHAESYDSFHDYPDVRIPQSVLGDRRWSPEQIDARADELCRRPLEHLDTADLATLYQNLHDIDEALRHIQDDWPVKGFYVGSQFIETVVVPPQEQHAYSYEEGLSDFEDEMRAAHDWYDSEDDDDDDDDDDDFNDVDGLGQPISSDEDDDVDGLGQPNVDTAVEAADGQESHHNSNGAFQPEHEHEAHHEADFDEEEEPTRPFDPKPYSLNAEEYQARFHVDLAKRLLHRCKHIRGIVRTRSRKHMRPLNLGDMPHDILARILAPEENQTIVQKGYRPPEYLRNKEELNLMKSLRLTCRSLAGMIAPLLFSFLTVRLTDESLTKLVYISRHPSLRRGIKTIRIAAPYQDAFIAENPAHFVDHVLYIMVQRFMITDEATGRSQWCGGLPAEEQAYYEFMNGVRHFHSLDRDEGFNARVPGGDWYARFSQHTFLFHCWNAYRNKVAEEFRVLDGIYNEGDNFVRLVADTIARMPNVETLTFSDHSHDQPWVLKYRDTRNKFIDEPLFDLFTRGSNWDNARNLPSGGSQNRCLLMLVSLLSTIGSRNIQLKHLEINVTAPNTLTGFSVTHDARESFQRAMRNVEFLKFHISHDPFNRTPMTGNYPPREPEELDSLDVFLDCLLSSNNLRELDLSFESLREENVDDPVRYYLQSLWKARPWPHLRKTTLNSVCMDSRKLKGFLGNRPLWITELHKPHMSFGTWTEALDVMREKYDTEWSRPNKWGKVDDKVKGLNIGGRLWEASGAGCSTMTRMAYARAFSIPPGGWPKINGKYSHEGFWQAQHYISHEQDVNPCRDV</sequence>
<dbReference type="AlphaFoldDB" id="A0A7J6IRP1"/>
<evidence type="ECO:0000313" key="2">
    <source>
        <dbReference type="EMBL" id="KAF4479230.1"/>
    </source>
</evidence>
<gene>
    <name evidence="2" type="ORF">CGGC5_v011707</name>
</gene>
<evidence type="ECO:0000256" key="1">
    <source>
        <dbReference type="SAM" id="MobiDB-lite"/>
    </source>
</evidence>
<reference evidence="2 3" key="2">
    <citation type="submission" date="2020-04" db="EMBL/GenBank/DDBJ databases">
        <title>Genome sequencing and assembly of multiple isolates from the Colletotrichum gloeosporioides species complex.</title>
        <authorList>
            <person name="Gan P."/>
            <person name="Shirasu K."/>
        </authorList>
    </citation>
    <scope>NUCLEOTIDE SEQUENCE [LARGE SCALE GENOMIC DNA]</scope>
    <source>
        <strain evidence="2 3">Nara gc5</strain>
    </source>
</reference>
<dbReference type="EMBL" id="ANPB02000007">
    <property type="protein sequence ID" value="KAF4479230.1"/>
    <property type="molecule type" value="Genomic_DNA"/>
</dbReference>
<protein>
    <submittedName>
        <fullName evidence="2">Uncharacterized protein</fullName>
    </submittedName>
</protein>
<feature type="compositionally biased region" description="Basic and acidic residues" evidence="1">
    <location>
        <begin position="224"/>
        <end position="234"/>
    </location>
</feature>
<name>A0A7J6IRP1_COLFN</name>
<dbReference type="OrthoDB" id="3759773at2759"/>
<feature type="compositionally biased region" description="Acidic residues" evidence="1">
    <location>
        <begin position="162"/>
        <end position="178"/>
    </location>
</feature>
<reference evidence="2 3" key="1">
    <citation type="submission" date="2012-08" db="EMBL/GenBank/DDBJ databases">
        <authorList>
            <person name="Gan P.H.P."/>
            <person name="Ikeda K."/>
            <person name="Irieda H."/>
            <person name="Narusaka M."/>
            <person name="O'Connell R.J."/>
            <person name="Narusaka Y."/>
            <person name="Takano Y."/>
            <person name="Kubo Y."/>
            <person name="Shirasu K."/>
        </authorList>
    </citation>
    <scope>NUCLEOTIDE SEQUENCE [LARGE SCALE GENOMIC DNA]</scope>
    <source>
        <strain evidence="2 3">Nara gc5</strain>
    </source>
</reference>
<feature type="region of interest" description="Disordered" evidence="1">
    <location>
        <begin position="161"/>
        <end position="251"/>
    </location>
</feature>
<dbReference type="Proteomes" id="UP000011096">
    <property type="component" value="Unassembled WGS sequence"/>
</dbReference>
<comment type="caution">
    <text evidence="2">The sequence shown here is derived from an EMBL/GenBank/DDBJ whole genome shotgun (WGS) entry which is preliminary data.</text>
</comment>
<dbReference type="GeneID" id="43607849"/>
<dbReference type="RefSeq" id="XP_031879615.1">
    <property type="nucleotide sequence ID" value="XM_032023675.1"/>
</dbReference>